<feature type="coiled-coil region" evidence="5">
    <location>
        <begin position="234"/>
        <end position="261"/>
    </location>
</feature>
<comment type="similarity">
    <text evidence="1">Belongs to the Frigida family.</text>
</comment>
<evidence type="ECO:0000313" key="7">
    <source>
        <dbReference type="EMBL" id="KAL1211668.1"/>
    </source>
</evidence>
<proteinExistence type="inferred from homology"/>
<feature type="compositionally biased region" description="Polar residues" evidence="6">
    <location>
        <begin position="985"/>
        <end position="1007"/>
    </location>
</feature>
<feature type="region of interest" description="Disordered" evidence="6">
    <location>
        <begin position="707"/>
        <end position="728"/>
    </location>
</feature>
<comment type="caution">
    <text evidence="7">The sequence shown here is derived from an EMBL/GenBank/DDBJ whole genome shotgun (WGS) entry which is preliminary data.</text>
</comment>
<dbReference type="PANTHER" id="PTHR31791">
    <property type="entry name" value="FRIGIDA-LIKE PROTEIN 3-RELATED"/>
    <property type="match status" value="1"/>
</dbReference>
<keyword evidence="5" id="KW-0175">Coiled coil</keyword>
<feature type="region of interest" description="Disordered" evidence="6">
    <location>
        <begin position="981"/>
        <end position="1027"/>
    </location>
</feature>
<keyword evidence="3" id="KW-0221">Differentiation</keyword>
<dbReference type="AlphaFoldDB" id="A0ABD1AY45"/>
<reference evidence="7 8" key="1">
    <citation type="submission" date="2024-04" db="EMBL/GenBank/DDBJ databases">
        <title>Genome assembly C_amara_ONT_v2.</title>
        <authorList>
            <person name="Yant L."/>
            <person name="Moore C."/>
            <person name="Slenker M."/>
        </authorList>
    </citation>
    <scope>NUCLEOTIDE SEQUENCE [LARGE SCALE GENOMIC DNA]</scope>
    <source>
        <tissue evidence="7">Leaf</tissue>
    </source>
</reference>
<organism evidence="7 8">
    <name type="scientific">Cardamine amara subsp. amara</name>
    <dbReference type="NCBI Taxonomy" id="228776"/>
    <lineage>
        <taxon>Eukaryota</taxon>
        <taxon>Viridiplantae</taxon>
        <taxon>Streptophyta</taxon>
        <taxon>Embryophyta</taxon>
        <taxon>Tracheophyta</taxon>
        <taxon>Spermatophyta</taxon>
        <taxon>Magnoliopsida</taxon>
        <taxon>eudicotyledons</taxon>
        <taxon>Gunneridae</taxon>
        <taxon>Pentapetalae</taxon>
        <taxon>rosids</taxon>
        <taxon>malvids</taxon>
        <taxon>Brassicales</taxon>
        <taxon>Brassicaceae</taxon>
        <taxon>Cardamineae</taxon>
        <taxon>Cardamine</taxon>
    </lineage>
</organism>
<dbReference type="Proteomes" id="UP001558713">
    <property type="component" value="Unassembled WGS sequence"/>
</dbReference>
<dbReference type="InterPro" id="IPR012474">
    <property type="entry name" value="Frigida"/>
</dbReference>
<keyword evidence="8" id="KW-1185">Reference proteome</keyword>
<gene>
    <name evidence="7" type="ORF">V5N11_023667</name>
</gene>
<name>A0ABD1AY45_CARAN</name>
<feature type="coiled-coil region" evidence="5">
    <location>
        <begin position="108"/>
        <end position="135"/>
    </location>
</feature>
<dbReference type="Pfam" id="PF07899">
    <property type="entry name" value="Frigida"/>
    <property type="match status" value="1"/>
</dbReference>
<protein>
    <submittedName>
        <fullName evidence="7">FRIGIDA-like protein 1</fullName>
    </submittedName>
</protein>
<accession>A0ABD1AY45</accession>
<evidence type="ECO:0000256" key="4">
    <source>
        <dbReference type="ARBA" id="ARBA00023089"/>
    </source>
</evidence>
<dbReference type="EMBL" id="JBANAX010000379">
    <property type="protein sequence ID" value="KAL1211668.1"/>
    <property type="molecule type" value="Genomic_DNA"/>
</dbReference>
<evidence type="ECO:0000256" key="2">
    <source>
        <dbReference type="ARBA" id="ARBA00022473"/>
    </source>
</evidence>
<sequence length="1027" mass="117336">MEKTIYEEPTESKRQNLRKSMEKLKADTSEVITYTHQLKGLRKHFDSVEAHIEKRSRELELQDNELQSLSLYLGQKIKTFEAQKSKAGDLKKLVEECNQELTAKLDSSARVQKDLESMNEELRKVKAMVLRLCNEGRKLVERNKGIKEETTRKTKDWALVLDQIEESSTQLATLDEQLESRQKLLEIRSLELVSTENLLGRVRGNIMLSNNELELKEKMVESLNNVITDCGKTIDLKSRELGEIQKLIEQQTNELGVLNNQSDTIKLLIQVLSEELVAKEKTHKEILETICTSSSEMEERAKEIKAAETEVSDLNVRSEMFRQDVEGREKELDLLKNQIESEGQKLIQLEREMEEETDRKKRDLELVLSKIEESGKQLAAVDEQLVSQLRVLETQSVELVFKEIELECMRESIKIFDADLKLKEKMVESLDKRVTVYGKTIDSKSEELEGIQKLIEQQTNELEVLRNEGDSTRLLIQELSEELVAKEKRNDEILETICRNSSEMEEEKASKTKDLALILNKIEESGNQLATVDEQLESRQRLLESHSLELVSKEKELGRVRDSIKLSNSDLELKEKMVQSLNKRVTVCGKTIDSKSEELGEIQKLIEQQTNELGALCNQRDSIRLSIQELSKDLVAKEMELECVGESSKRFEFDLEVKEKRFQALNSLITISGEQLDLKSKELEEIQRELELKKRLRQKSTVFVKHEKQPAAAPINDTSQQNAAETEPVDEDALMHHELSASLTCHEASSELRALRNPAEFVLELVQEHISEELNLQDSVLEIFVLLFEELMEIQPSHDSQLEPKATQVAVLWKEKITIETPKSSLEVLAFLLFIVAYGLQKLITKEETALLAWTIAQYEHASTLFNSLGLKLEIIPEIVENLITKRQYIAAVWLICLFKLKEKFSPSDLLMKEIINLRQSALKKRLTESSQAKDKDAARLGAILELVADYKLEVNLPGDLIAKLMIQRENSAPLVRCSVEEHGTTSSSNPQANSPDPASVQRSSVNLRAPKPEVEPYLNPSDHGRS</sequence>
<dbReference type="GO" id="GO:0009908">
    <property type="term" value="P:flower development"/>
    <property type="evidence" value="ECO:0007669"/>
    <property type="project" value="UniProtKB-KW"/>
</dbReference>
<feature type="coiled-coil region" evidence="5">
    <location>
        <begin position="297"/>
        <end position="366"/>
    </location>
</feature>
<evidence type="ECO:0000313" key="8">
    <source>
        <dbReference type="Proteomes" id="UP001558713"/>
    </source>
</evidence>
<keyword evidence="4" id="KW-0287">Flowering</keyword>
<dbReference type="PANTHER" id="PTHR31791:SF78">
    <property type="entry name" value="FRIGIDA-LIKE PROTEIN"/>
    <property type="match status" value="1"/>
</dbReference>
<keyword evidence="2" id="KW-0217">Developmental protein</keyword>
<evidence type="ECO:0000256" key="5">
    <source>
        <dbReference type="SAM" id="Coils"/>
    </source>
</evidence>
<feature type="coiled-coil region" evidence="5">
    <location>
        <begin position="441"/>
        <end position="496"/>
    </location>
</feature>
<evidence type="ECO:0000256" key="1">
    <source>
        <dbReference type="ARBA" id="ARBA00008956"/>
    </source>
</evidence>
<dbReference type="GO" id="GO:0030154">
    <property type="term" value="P:cell differentiation"/>
    <property type="evidence" value="ECO:0007669"/>
    <property type="project" value="UniProtKB-KW"/>
</dbReference>
<evidence type="ECO:0000256" key="6">
    <source>
        <dbReference type="SAM" id="MobiDB-lite"/>
    </source>
</evidence>
<evidence type="ECO:0000256" key="3">
    <source>
        <dbReference type="ARBA" id="ARBA00022782"/>
    </source>
</evidence>